<evidence type="ECO:0000313" key="1">
    <source>
        <dbReference type="EMBL" id="CAA9346313.1"/>
    </source>
</evidence>
<name>A0A6J4M0C1_9ACTN</name>
<reference evidence="1" key="1">
    <citation type="submission" date="2020-02" db="EMBL/GenBank/DDBJ databases">
        <authorList>
            <person name="Meier V. D."/>
        </authorList>
    </citation>
    <scope>NUCLEOTIDE SEQUENCE</scope>
    <source>
        <strain evidence="1">AVDCRST_MAG16</strain>
    </source>
</reference>
<accession>A0A6J4M0C1</accession>
<feature type="non-terminal residue" evidence="1">
    <location>
        <position position="33"/>
    </location>
</feature>
<organism evidence="1">
    <name type="scientific">uncultured Frankineae bacterium</name>
    <dbReference type="NCBI Taxonomy" id="437475"/>
    <lineage>
        <taxon>Bacteria</taxon>
        <taxon>Bacillati</taxon>
        <taxon>Actinomycetota</taxon>
        <taxon>Actinomycetes</taxon>
        <taxon>Frankiales</taxon>
        <taxon>environmental samples</taxon>
    </lineage>
</organism>
<feature type="non-terminal residue" evidence="1">
    <location>
        <position position="1"/>
    </location>
</feature>
<sequence length="33" mass="3312">GVRSAAAAHGRGRGILRLRGARLAARAGSSPEL</sequence>
<gene>
    <name evidence="1" type="ORF">AVDCRST_MAG16-2075</name>
</gene>
<dbReference type="EMBL" id="CADCUE010000187">
    <property type="protein sequence ID" value="CAA9346313.1"/>
    <property type="molecule type" value="Genomic_DNA"/>
</dbReference>
<protein>
    <submittedName>
        <fullName evidence="1">Uncharacterized protein</fullName>
    </submittedName>
</protein>
<dbReference type="AlphaFoldDB" id="A0A6J4M0C1"/>
<proteinExistence type="predicted"/>